<keyword evidence="12" id="KW-1185">Reference proteome</keyword>
<evidence type="ECO:0000256" key="2">
    <source>
        <dbReference type="ARBA" id="ARBA00004733"/>
    </source>
</evidence>
<dbReference type="EC" id="4.2.1.20" evidence="9"/>
<comment type="pathway">
    <text evidence="2 9">Amino-acid biosynthesis; L-tryptophan biosynthesis; L-tryptophan from chorismate: step 5/5.</text>
</comment>
<keyword evidence="7 9" id="KW-0456">Lyase</keyword>
<protein>
    <recommendedName>
        <fullName evidence="9">Tryptophan synthase alpha chain</fullName>
        <ecNumber evidence="9">4.2.1.20</ecNumber>
    </recommendedName>
</protein>
<dbReference type="GO" id="GO:0004834">
    <property type="term" value="F:tryptophan synthase activity"/>
    <property type="evidence" value="ECO:0007669"/>
    <property type="project" value="UniProtKB-UniRule"/>
</dbReference>
<dbReference type="FunFam" id="3.20.20.70:FF:000037">
    <property type="entry name" value="Tryptophan synthase alpha chain"/>
    <property type="match status" value="1"/>
</dbReference>
<dbReference type="UniPathway" id="UPA00035">
    <property type="reaction ID" value="UER00044"/>
</dbReference>
<dbReference type="InterPro" id="IPR011060">
    <property type="entry name" value="RibuloseP-bd_barrel"/>
</dbReference>
<dbReference type="OrthoDB" id="9804578at2"/>
<dbReference type="HAMAP" id="MF_00131">
    <property type="entry name" value="Trp_synth_alpha"/>
    <property type="match status" value="1"/>
</dbReference>
<comment type="similarity">
    <text evidence="9 10">Belongs to the TrpA family.</text>
</comment>
<evidence type="ECO:0000256" key="5">
    <source>
        <dbReference type="ARBA" id="ARBA00022822"/>
    </source>
</evidence>
<dbReference type="PANTHER" id="PTHR43406:SF1">
    <property type="entry name" value="TRYPTOPHAN SYNTHASE ALPHA CHAIN, CHLOROPLASTIC"/>
    <property type="match status" value="1"/>
</dbReference>
<dbReference type="Proteomes" id="UP000318307">
    <property type="component" value="Unassembled WGS sequence"/>
</dbReference>
<dbReference type="RefSeq" id="WP_144685228.1">
    <property type="nucleotide sequence ID" value="NZ_VLLC01000015.1"/>
</dbReference>
<dbReference type="InterPro" id="IPR002028">
    <property type="entry name" value="Trp_synthase_suA"/>
</dbReference>
<dbReference type="AlphaFoldDB" id="A0A562RPX7"/>
<accession>A0A562RPX7</accession>
<evidence type="ECO:0000313" key="12">
    <source>
        <dbReference type="Proteomes" id="UP000318307"/>
    </source>
</evidence>
<comment type="catalytic activity">
    <reaction evidence="8 9">
        <text>(1S,2R)-1-C-(indol-3-yl)glycerol 3-phosphate + L-serine = D-glyceraldehyde 3-phosphate + L-tryptophan + H2O</text>
        <dbReference type="Rhea" id="RHEA:10532"/>
        <dbReference type="ChEBI" id="CHEBI:15377"/>
        <dbReference type="ChEBI" id="CHEBI:33384"/>
        <dbReference type="ChEBI" id="CHEBI:57912"/>
        <dbReference type="ChEBI" id="CHEBI:58866"/>
        <dbReference type="ChEBI" id="CHEBI:59776"/>
        <dbReference type="EC" id="4.2.1.20"/>
    </reaction>
</comment>
<dbReference type="CDD" id="cd04724">
    <property type="entry name" value="Tryptophan_synthase_alpha"/>
    <property type="match status" value="1"/>
</dbReference>
<evidence type="ECO:0000256" key="7">
    <source>
        <dbReference type="ARBA" id="ARBA00023239"/>
    </source>
</evidence>
<feature type="active site" description="Proton acceptor" evidence="9">
    <location>
        <position position="49"/>
    </location>
</feature>
<evidence type="ECO:0000313" key="11">
    <source>
        <dbReference type="EMBL" id="TWI71151.1"/>
    </source>
</evidence>
<dbReference type="PANTHER" id="PTHR43406">
    <property type="entry name" value="TRYPTOPHAN SYNTHASE, ALPHA CHAIN"/>
    <property type="match status" value="1"/>
</dbReference>
<comment type="caution">
    <text evidence="11">The sequence shown here is derived from an EMBL/GenBank/DDBJ whole genome shotgun (WGS) entry which is preliminary data.</text>
</comment>
<reference evidence="11 12" key="1">
    <citation type="submission" date="2019-07" db="EMBL/GenBank/DDBJ databases">
        <title>Genome sequencing of 100 strains of the haloalkaliphilic chemolithoautotrophic sulfur-oxidizing bacterium Thioalkalivibrio.</title>
        <authorList>
            <person name="Muyzer G."/>
        </authorList>
    </citation>
    <scope>NUCLEOTIDE SEQUENCE [LARGE SCALE GENOMIC DNA]</scope>
    <source>
        <strain evidence="11 12">ASO4-4</strain>
    </source>
</reference>
<dbReference type="SUPFAM" id="SSF51366">
    <property type="entry name" value="Ribulose-phoshate binding barrel"/>
    <property type="match status" value="1"/>
</dbReference>
<evidence type="ECO:0000256" key="9">
    <source>
        <dbReference type="HAMAP-Rule" id="MF_00131"/>
    </source>
</evidence>
<proteinExistence type="inferred from homology"/>
<dbReference type="Pfam" id="PF00290">
    <property type="entry name" value="Trp_syntA"/>
    <property type="match status" value="1"/>
</dbReference>
<dbReference type="EMBL" id="VLLC01000015">
    <property type="protein sequence ID" value="TWI71151.1"/>
    <property type="molecule type" value="Genomic_DNA"/>
</dbReference>
<dbReference type="Gene3D" id="3.20.20.70">
    <property type="entry name" value="Aldolase class I"/>
    <property type="match status" value="1"/>
</dbReference>
<comment type="function">
    <text evidence="1 9">The alpha subunit is responsible for the aldol cleavage of indoleglycerol phosphate to indole and glyceraldehyde 3-phosphate.</text>
</comment>
<dbReference type="GO" id="GO:0005829">
    <property type="term" value="C:cytosol"/>
    <property type="evidence" value="ECO:0007669"/>
    <property type="project" value="TreeGrafter"/>
</dbReference>
<evidence type="ECO:0000256" key="6">
    <source>
        <dbReference type="ARBA" id="ARBA00023141"/>
    </source>
</evidence>
<evidence type="ECO:0000256" key="10">
    <source>
        <dbReference type="RuleBase" id="RU003662"/>
    </source>
</evidence>
<evidence type="ECO:0000256" key="1">
    <source>
        <dbReference type="ARBA" id="ARBA00003365"/>
    </source>
</evidence>
<keyword evidence="4 9" id="KW-0028">Amino-acid biosynthesis</keyword>
<keyword evidence="5 9" id="KW-0822">Tryptophan biosynthesis</keyword>
<feature type="active site" description="Proton acceptor" evidence="9">
    <location>
        <position position="60"/>
    </location>
</feature>
<keyword evidence="6 9" id="KW-0057">Aromatic amino acid biosynthesis</keyword>
<evidence type="ECO:0000256" key="3">
    <source>
        <dbReference type="ARBA" id="ARBA00011270"/>
    </source>
</evidence>
<sequence length="267" mass="28472">MNRISKMFEQCRKRKEAALIGFVSAGDPDVETSRKIIFSMLDHGMDLLEIGIPFSDPTADGPAIQLASQRALKAGMDLDTALKMVREIREKYPTPIVLFSYLNPILAHGPETFCKDAAAAGADGVLVVDMPLEEADELLPFLEASGLVSIPLVAPTTPDDRMKEICKNAKGFLYLVSMTGVTGSGGLDPEKAGAMARKVRSLSPVPVALGFGISEASQVAALGPHADGIVIGSAFVRAIGETKDKEKISEILGKMTGEFKQACKYSD</sequence>
<comment type="subunit">
    <text evidence="3 9">Tetramer of two alpha and two beta chains.</text>
</comment>
<evidence type="ECO:0000256" key="8">
    <source>
        <dbReference type="ARBA" id="ARBA00049047"/>
    </source>
</evidence>
<organism evidence="11 12">
    <name type="scientific">Desulfobotulus alkaliphilus</name>
    <dbReference type="NCBI Taxonomy" id="622671"/>
    <lineage>
        <taxon>Bacteria</taxon>
        <taxon>Pseudomonadati</taxon>
        <taxon>Thermodesulfobacteriota</taxon>
        <taxon>Desulfobacteria</taxon>
        <taxon>Desulfobacterales</taxon>
        <taxon>Desulfobacteraceae</taxon>
        <taxon>Desulfobotulus</taxon>
    </lineage>
</organism>
<dbReference type="NCBIfam" id="TIGR00262">
    <property type="entry name" value="trpA"/>
    <property type="match status" value="1"/>
</dbReference>
<name>A0A562RPX7_9BACT</name>
<gene>
    <name evidence="9" type="primary">trpA</name>
    <name evidence="11" type="ORF">LZ24_02116</name>
</gene>
<dbReference type="InterPro" id="IPR013785">
    <property type="entry name" value="Aldolase_TIM"/>
</dbReference>
<evidence type="ECO:0000256" key="4">
    <source>
        <dbReference type="ARBA" id="ARBA00022605"/>
    </source>
</evidence>